<dbReference type="PANTHER" id="PTHR32125:SF4">
    <property type="entry name" value="2-C-METHYL-D-ERYTHRITOL 4-PHOSPHATE CYTIDYLYLTRANSFERASE, CHLOROPLASTIC"/>
    <property type="match status" value="1"/>
</dbReference>
<dbReference type="SUPFAM" id="SSF53448">
    <property type="entry name" value="Nucleotide-diphospho-sugar transferases"/>
    <property type="match status" value="1"/>
</dbReference>
<evidence type="ECO:0000256" key="1">
    <source>
        <dbReference type="ARBA" id="ARBA00001282"/>
    </source>
</evidence>
<comment type="similarity">
    <text evidence="3 7">Belongs to the IspD/TarI cytidylyltransferase family. IspD subfamily.</text>
</comment>
<dbReference type="InterPro" id="IPR029044">
    <property type="entry name" value="Nucleotide-diphossugar_trans"/>
</dbReference>
<feature type="site" description="Positions MEP for the nucleophilic attack" evidence="7">
    <location>
        <position position="212"/>
    </location>
</feature>
<dbReference type="Proteomes" id="UP001301442">
    <property type="component" value="Chromosome"/>
</dbReference>
<dbReference type="Gene3D" id="3.90.550.10">
    <property type="entry name" value="Spore Coat Polysaccharide Biosynthesis Protein SpsA, Chain A"/>
    <property type="match status" value="1"/>
</dbReference>
<dbReference type="EC" id="2.7.7.60" evidence="7"/>
<keyword evidence="5 7" id="KW-0548">Nucleotidyltransferase</keyword>
<dbReference type="RefSeq" id="WP_348396136.1">
    <property type="nucleotide sequence ID" value="NZ_CP136600.1"/>
</dbReference>
<dbReference type="InterPro" id="IPR034683">
    <property type="entry name" value="IspD/TarI"/>
</dbReference>
<accession>A0ABZ0GNG0</accession>
<dbReference type="InterPro" id="IPR018294">
    <property type="entry name" value="ISPD_synthase_CS"/>
</dbReference>
<evidence type="ECO:0000313" key="9">
    <source>
        <dbReference type="Proteomes" id="UP001301442"/>
    </source>
</evidence>
<dbReference type="PROSITE" id="PS01295">
    <property type="entry name" value="ISPD"/>
    <property type="match status" value="1"/>
</dbReference>
<name>A0ABZ0GNG0_9GAMM</name>
<evidence type="ECO:0000256" key="3">
    <source>
        <dbReference type="ARBA" id="ARBA00009789"/>
    </source>
</evidence>
<protein>
    <recommendedName>
        <fullName evidence="7">2-C-methyl-D-erythritol 4-phosphate cytidylyltransferase</fullName>
        <ecNumber evidence="7">2.7.7.60</ecNumber>
    </recommendedName>
    <alternativeName>
        <fullName evidence="7">4-diphosphocytidyl-2C-methyl-D-erythritol synthase</fullName>
    </alternativeName>
    <alternativeName>
        <fullName evidence="7">MEP cytidylyltransferase</fullName>
        <shortName evidence="7">MCT</shortName>
    </alternativeName>
</protein>
<comment type="pathway">
    <text evidence="2 7">Isoprenoid biosynthesis; isopentenyl diphosphate biosynthesis via DXP pathway; isopentenyl diphosphate from 1-deoxy-D-xylulose 5-phosphate: step 2/6.</text>
</comment>
<evidence type="ECO:0000256" key="7">
    <source>
        <dbReference type="HAMAP-Rule" id="MF_00108"/>
    </source>
</evidence>
<dbReference type="GO" id="GO:0050518">
    <property type="term" value="F:2-C-methyl-D-erythritol 4-phosphate cytidylyltransferase activity"/>
    <property type="evidence" value="ECO:0007669"/>
    <property type="project" value="UniProtKB-EC"/>
</dbReference>
<organism evidence="8 9">
    <name type="scientific">Thalassotalea fonticola</name>
    <dbReference type="NCBI Taxonomy" id="3065649"/>
    <lineage>
        <taxon>Bacteria</taxon>
        <taxon>Pseudomonadati</taxon>
        <taxon>Pseudomonadota</taxon>
        <taxon>Gammaproteobacteria</taxon>
        <taxon>Alteromonadales</taxon>
        <taxon>Colwelliaceae</taxon>
        <taxon>Thalassotalea</taxon>
    </lineage>
</organism>
<dbReference type="InterPro" id="IPR001228">
    <property type="entry name" value="IspD"/>
</dbReference>
<reference evidence="8 9" key="1">
    <citation type="submission" date="2023-09" db="EMBL/GenBank/DDBJ databases">
        <authorList>
            <person name="Qi X."/>
        </authorList>
    </citation>
    <scope>NUCLEOTIDE SEQUENCE [LARGE SCALE GENOMIC DNA]</scope>
    <source>
        <strain evidence="8 9">S1-1</strain>
    </source>
</reference>
<evidence type="ECO:0000256" key="5">
    <source>
        <dbReference type="ARBA" id="ARBA00022695"/>
    </source>
</evidence>
<dbReference type="Pfam" id="PF01128">
    <property type="entry name" value="IspD"/>
    <property type="match status" value="1"/>
</dbReference>
<evidence type="ECO:0000313" key="8">
    <source>
        <dbReference type="EMBL" id="WOH37346.1"/>
    </source>
</evidence>
<gene>
    <name evidence="7 8" type="primary">ispD</name>
    <name evidence="8" type="ORF">RI844_18590</name>
</gene>
<feature type="site" description="Positions MEP for the nucleophilic attack" evidence="7">
    <location>
        <position position="156"/>
    </location>
</feature>
<evidence type="ECO:0000256" key="6">
    <source>
        <dbReference type="ARBA" id="ARBA00023229"/>
    </source>
</evidence>
<keyword evidence="9" id="KW-1185">Reference proteome</keyword>
<dbReference type="HAMAP" id="MF_00108">
    <property type="entry name" value="IspD"/>
    <property type="match status" value="1"/>
</dbReference>
<feature type="site" description="Transition state stabilizer" evidence="7">
    <location>
        <position position="27"/>
    </location>
</feature>
<keyword evidence="6 7" id="KW-0414">Isoprene biosynthesis</keyword>
<evidence type="ECO:0000256" key="2">
    <source>
        <dbReference type="ARBA" id="ARBA00004787"/>
    </source>
</evidence>
<dbReference type="EMBL" id="CP136600">
    <property type="protein sequence ID" value="WOH37346.1"/>
    <property type="molecule type" value="Genomic_DNA"/>
</dbReference>
<sequence>MNSKIDSLCVVLPAAGIGKRMSQNIPKQYLKINDKCIIEHTIERLLSHPRIGQVMVVLAEHDNIFSALEISKNAKVCTTIGGKERSDSVLAGLKAISEQTWVLVHDAARPCLTHTDIDALIDFCIEQNTGAILASPVRDTMKRSQHNQKIENTENRDNLWHAQTPQMFKHEQLISSLEQALAHGVAITDEASAMEFANVDCFIVSGREDNIKITRPSDLNLAAFILTQQKEETCV</sequence>
<dbReference type="CDD" id="cd02516">
    <property type="entry name" value="CDP-ME_synthetase"/>
    <property type="match status" value="1"/>
</dbReference>
<keyword evidence="4 7" id="KW-0808">Transferase</keyword>
<proteinExistence type="inferred from homology"/>
<dbReference type="InterPro" id="IPR050088">
    <property type="entry name" value="IspD/TarI_cytidylyltransf_bact"/>
</dbReference>
<evidence type="ECO:0000256" key="4">
    <source>
        <dbReference type="ARBA" id="ARBA00022679"/>
    </source>
</evidence>
<comment type="function">
    <text evidence="7">Catalyzes the formation of 4-diphosphocytidyl-2-C-methyl-D-erythritol from CTP and 2-C-methyl-D-erythritol 4-phosphate (MEP).</text>
</comment>
<dbReference type="NCBIfam" id="TIGR00453">
    <property type="entry name" value="ispD"/>
    <property type="match status" value="1"/>
</dbReference>
<feature type="site" description="Transition state stabilizer" evidence="7">
    <location>
        <position position="20"/>
    </location>
</feature>
<comment type="catalytic activity">
    <reaction evidence="1 7">
        <text>2-C-methyl-D-erythritol 4-phosphate + CTP + H(+) = 4-CDP-2-C-methyl-D-erythritol + diphosphate</text>
        <dbReference type="Rhea" id="RHEA:13429"/>
        <dbReference type="ChEBI" id="CHEBI:15378"/>
        <dbReference type="ChEBI" id="CHEBI:33019"/>
        <dbReference type="ChEBI" id="CHEBI:37563"/>
        <dbReference type="ChEBI" id="CHEBI:57823"/>
        <dbReference type="ChEBI" id="CHEBI:58262"/>
        <dbReference type="EC" id="2.7.7.60"/>
    </reaction>
</comment>
<dbReference type="PANTHER" id="PTHR32125">
    <property type="entry name" value="2-C-METHYL-D-ERYTHRITOL 4-PHOSPHATE CYTIDYLYLTRANSFERASE, CHLOROPLASTIC"/>
    <property type="match status" value="1"/>
</dbReference>